<dbReference type="AlphaFoldDB" id="A0A9E7EF79"/>
<sequence length="32" mass="3576">MGMIKSCLFLLGGSWGCHKRKTLSLCTLLYNT</sequence>
<organism evidence="2 3">
    <name type="scientific">Musa troglodytarum</name>
    <name type="common">fe'i banana</name>
    <dbReference type="NCBI Taxonomy" id="320322"/>
    <lineage>
        <taxon>Eukaryota</taxon>
        <taxon>Viridiplantae</taxon>
        <taxon>Streptophyta</taxon>
        <taxon>Embryophyta</taxon>
        <taxon>Tracheophyta</taxon>
        <taxon>Spermatophyta</taxon>
        <taxon>Magnoliopsida</taxon>
        <taxon>Liliopsida</taxon>
        <taxon>Zingiberales</taxon>
        <taxon>Musaceae</taxon>
        <taxon>Musa</taxon>
    </lineage>
</organism>
<proteinExistence type="predicted"/>
<evidence type="ECO:0000313" key="1">
    <source>
        <dbReference type="EMBL" id="URD72627.1"/>
    </source>
</evidence>
<dbReference type="EMBL" id="CP097502">
    <property type="protein sequence ID" value="URD75816.1"/>
    <property type="molecule type" value="Genomic_DNA"/>
</dbReference>
<dbReference type="EMBL" id="CP097502">
    <property type="protein sequence ID" value="URD72627.1"/>
    <property type="molecule type" value="Genomic_DNA"/>
</dbReference>
<keyword evidence="3" id="KW-1185">Reference proteome</keyword>
<evidence type="ECO:0000313" key="2">
    <source>
        <dbReference type="EMBL" id="URD75816.1"/>
    </source>
</evidence>
<dbReference type="Proteomes" id="UP001055439">
    <property type="component" value="Chromosome 1"/>
</dbReference>
<protein>
    <submittedName>
        <fullName evidence="2">Uncharacterized protein</fullName>
    </submittedName>
</protein>
<accession>A0A9E7EF79</accession>
<reference evidence="2" key="1">
    <citation type="submission" date="2022-05" db="EMBL/GenBank/DDBJ databases">
        <title>The Musa troglodytarum L. genome provides insights into the mechanism of non-climacteric behaviour and enrichment of carotenoids.</title>
        <authorList>
            <person name="Wang J."/>
        </authorList>
    </citation>
    <scope>NUCLEOTIDE SEQUENCE</scope>
    <source>
        <tissue evidence="2">Leaf</tissue>
    </source>
</reference>
<gene>
    <name evidence="1" type="ORF">MUK42_33632</name>
    <name evidence="2" type="ORF">MUK42_33650</name>
</gene>
<name>A0A9E7EF79_9LILI</name>
<evidence type="ECO:0000313" key="3">
    <source>
        <dbReference type="Proteomes" id="UP001055439"/>
    </source>
</evidence>